<keyword evidence="4 5" id="KW-0472">Membrane</keyword>
<evidence type="ECO:0000256" key="5">
    <source>
        <dbReference type="SAM" id="Phobius"/>
    </source>
</evidence>
<organism evidence="7 8">
    <name type="scientific">Candidatus Avichristensenella intestinipullorum</name>
    <dbReference type="NCBI Taxonomy" id="2840693"/>
    <lineage>
        <taxon>Bacteria</taxon>
        <taxon>Bacillati</taxon>
        <taxon>Bacillota</taxon>
        <taxon>Clostridia</taxon>
        <taxon>Candidatus Avichristensenella</taxon>
    </lineage>
</organism>
<accession>A0A9D1CK43</accession>
<dbReference type="EMBL" id="DVFI01000099">
    <property type="protein sequence ID" value="HIQ63334.1"/>
    <property type="molecule type" value="Genomic_DNA"/>
</dbReference>
<dbReference type="InterPro" id="IPR013525">
    <property type="entry name" value="ABC2_TM"/>
</dbReference>
<reference evidence="7" key="1">
    <citation type="submission" date="2020-10" db="EMBL/GenBank/DDBJ databases">
        <authorList>
            <person name="Gilroy R."/>
        </authorList>
    </citation>
    <scope>NUCLEOTIDE SEQUENCE</scope>
    <source>
        <strain evidence="7">ChiHile30-977</strain>
    </source>
</reference>
<keyword evidence="3 5" id="KW-1133">Transmembrane helix</keyword>
<dbReference type="Proteomes" id="UP000886819">
    <property type="component" value="Unassembled WGS sequence"/>
</dbReference>
<feature type="transmembrane region" description="Helical" evidence="5">
    <location>
        <begin position="230"/>
        <end position="248"/>
    </location>
</feature>
<evidence type="ECO:0000256" key="4">
    <source>
        <dbReference type="ARBA" id="ARBA00023136"/>
    </source>
</evidence>
<gene>
    <name evidence="7" type="ORF">IAA66_07070</name>
</gene>
<dbReference type="PANTHER" id="PTHR43471:SF12">
    <property type="entry name" value="HYPOTHETICAL MEMBRANE PROTEIN, CONSERVED"/>
    <property type="match status" value="1"/>
</dbReference>
<reference evidence="7" key="2">
    <citation type="journal article" date="2021" name="PeerJ">
        <title>Extensive microbial diversity within the chicken gut microbiome revealed by metagenomics and culture.</title>
        <authorList>
            <person name="Gilroy R."/>
            <person name="Ravi A."/>
            <person name="Getino M."/>
            <person name="Pursley I."/>
            <person name="Horton D.L."/>
            <person name="Alikhan N.F."/>
            <person name="Baker D."/>
            <person name="Gharbi K."/>
            <person name="Hall N."/>
            <person name="Watson M."/>
            <person name="Adriaenssens E.M."/>
            <person name="Foster-Nyarko E."/>
            <person name="Jarju S."/>
            <person name="Secka A."/>
            <person name="Antonio M."/>
            <person name="Oren A."/>
            <person name="Chaudhuri R.R."/>
            <person name="La Ragione R."/>
            <person name="Hildebrand F."/>
            <person name="Pallen M.J."/>
        </authorList>
    </citation>
    <scope>NUCLEOTIDE SEQUENCE</scope>
    <source>
        <strain evidence="7">ChiHile30-977</strain>
    </source>
</reference>
<keyword evidence="2 5" id="KW-0812">Transmembrane</keyword>
<comment type="subcellular location">
    <subcellularLocation>
        <location evidence="1">Membrane</location>
        <topology evidence="1">Multi-pass membrane protein</topology>
    </subcellularLocation>
</comment>
<evidence type="ECO:0000256" key="2">
    <source>
        <dbReference type="ARBA" id="ARBA00022692"/>
    </source>
</evidence>
<feature type="transmembrane region" description="Helical" evidence="5">
    <location>
        <begin position="113"/>
        <end position="136"/>
    </location>
</feature>
<sequence>MMRNPVFESSMKRRMRSWRAPLLITLYGLFLLLVCADALSVMQRTAIKLAGQRVGLETYIYLSVMQFALIVLVAPALTSGAISGERERQTLDLLLCTRTGALRIVAGKLFSSVCFLALMLVSSLPMMALVLVFGGVSLGDVLTMFLFLLVTAFACGAIGIFCSALFKRTVTATVVAYLILFAVGVGTLLAVFLLSQIDAPSYYSISSYYSSSLGVIPAADAAESLPAFPLSAYCLLFNPVFGLFSLLIQHTGLLERTVGSYGFSVLYQFLAYMEKLAWVSMGVLTACGILLMLLSALFVKPVSSRLQRKRK</sequence>
<feature type="transmembrane region" description="Helical" evidence="5">
    <location>
        <begin position="60"/>
        <end position="82"/>
    </location>
</feature>
<evidence type="ECO:0000313" key="7">
    <source>
        <dbReference type="EMBL" id="HIQ63334.1"/>
    </source>
</evidence>
<feature type="transmembrane region" description="Helical" evidence="5">
    <location>
        <begin position="253"/>
        <end position="270"/>
    </location>
</feature>
<feature type="transmembrane region" description="Helical" evidence="5">
    <location>
        <begin position="174"/>
        <end position="194"/>
    </location>
</feature>
<protein>
    <submittedName>
        <fullName evidence="7">ABC transporter permease</fullName>
    </submittedName>
</protein>
<dbReference type="PANTHER" id="PTHR43471">
    <property type="entry name" value="ABC TRANSPORTER PERMEASE"/>
    <property type="match status" value="1"/>
</dbReference>
<dbReference type="AlphaFoldDB" id="A0A9D1CK43"/>
<dbReference type="Pfam" id="PF12698">
    <property type="entry name" value="ABC2_membrane_3"/>
    <property type="match status" value="1"/>
</dbReference>
<name>A0A9D1CK43_9FIRM</name>
<evidence type="ECO:0000256" key="3">
    <source>
        <dbReference type="ARBA" id="ARBA00022989"/>
    </source>
</evidence>
<feature type="domain" description="ABC-2 type transporter transmembrane" evidence="6">
    <location>
        <begin position="58"/>
        <end position="296"/>
    </location>
</feature>
<comment type="caution">
    <text evidence="7">The sequence shown here is derived from an EMBL/GenBank/DDBJ whole genome shotgun (WGS) entry which is preliminary data.</text>
</comment>
<dbReference type="GO" id="GO:0140359">
    <property type="term" value="F:ABC-type transporter activity"/>
    <property type="evidence" value="ECO:0007669"/>
    <property type="project" value="InterPro"/>
</dbReference>
<feature type="transmembrane region" description="Helical" evidence="5">
    <location>
        <begin position="276"/>
        <end position="299"/>
    </location>
</feature>
<dbReference type="GO" id="GO:0016020">
    <property type="term" value="C:membrane"/>
    <property type="evidence" value="ECO:0007669"/>
    <property type="project" value="UniProtKB-SubCell"/>
</dbReference>
<evidence type="ECO:0000313" key="8">
    <source>
        <dbReference type="Proteomes" id="UP000886819"/>
    </source>
</evidence>
<evidence type="ECO:0000256" key="1">
    <source>
        <dbReference type="ARBA" id="ARBA00004141"/>
    </source>
</evidence>
<feature type="transmembrane region" description="Helical" evidence="5">
    <location>
        <begin position="142"/>
        <end position="162"/>
    </location>
</feature>
<evidence type="ECO:0000259" key="6">
    <source>
        <dbReference type="Pfam" id="PF12698"/>
    </source>
</evidence>
<proteinExistence type="predicted"/>